<organism evidence="2 3">
    <name type="scientific">Halococcus hamelinensis 100A6</name>
    <dbReference type="NCBI Taxonomy" id="1132509"/>
    <lineage>
        <taxon>Archaea</taxon>
        <taxon>Methanobacteriati</taxon>
        <taxon>Methanobacteriota</taxon>
        <taxon>Stenosarchaea group</taxon>
        <taxon>Halobacteria</taxon>
        <taxon>Halobacteriales</taxon>
        <taxon>Halococcaceae</taxon>
        <taxon>Halococcus</taxon>
    </lineage>
</organism>
<reference evidence="2 3" key="1">
    <citation type="journal article" date="2014" name="PLoS Genet.">
        <title>Phylogenetically driven sequencing of extremely halophilic archaea reveals strategies for static and dynamic osmo-response.</title>
        <authorList>
            <person name="Becker E.A."/>
            <person name="Seitzer P.M."/>
            <person name="Tritt A."/>
            <person name="Larsen D."/>
            <person name="Krusor M."/>
            <person name="Yao A.I."/>
            <person name="Wu D."/>
            <person name="Madern D."/>
            <person name="Eisen J.A."/>
            <person name="Darling A.E."/>
            <person name="Facciotti M.T."/>
        </authorList>
    </citation>
    <scope>NUCLEOTIDE SEQUENCE [LARGE SCALE GENOMIC DNA]</scope>
    <source>
        <strain evidence="2 3">100A6</strain>
    </source>
</reference>
<feature type="transmembrane region" description="Helical" evidence="1">
    <location>
        <begin position="276"/>
        <end position="297"/>
    </location>
</feature>
<dbReference type="InterPro" id="IPR055966">
    <property type="entry name" value="DUF7544"/>
</dbReference>
<keyword evidence="1" id="KW-0472">Membrane</keyword>
<evidence type="ECO:0000313" key="3">
    <source>
        <dbReference type="Proteomes" id="UP000011566"/>
    </source>
</evidence>
<feature type="transmembrane region" description="Helical" evidence="1">
    <location>
        <begin position="123"/>
        <end position="150"/>
    </location>
</feature>
<dbReference type="Proteomes" id="UP000011566">
    <property type="component" value="Unassembled WGS sequence"/>
</dbReference>
<dbReference type="RefSeq" id="WP_007690902.1">
    <property type="nucleotide sequence ID" value="NZ_AJRK01000374.1"/>
</dbReference>
<feature type="transmembrane region" description="Helical" evidence="1">
    <location>
        <begin position="72"/>
        <end position="102"/>
    </location>
</feature>
<protein>
    <recommendedName>
        <fullName evidence="4">Glycerophosphoryl diester phosphodiesterase membrane domain-containing protein</fullName>
    </recommendedName>
</protein>
<sequence>MTYYAVDALGDAFDVTRSYLLPFDRSRWLRLALVVFFVGGTSTFSFQSSGTDTTGVPETVPGDVPAADLPEWTLAAVALVVALLLVLALLFALVGSVMEFVFVESLRSDTVHIRRFGRRYLGAGLRLFGFRVVLGLLTLAAIAVPVGLALLPFLGGSGPSAGAAVGTVLVVVPVVLLVTVVAALVSGFTTMFVVPVMLLEERGVLAGWRRFWPTLRGRWAQYAVYVVVEFVLSIAAGIAVAIVDLLVLVALAIPFGILAGVVLLVGGFGSFSTIEVVALAVIGLVYLVLALVAILLVKVPVETYFRFYALLVLGDTDEALDLIPDRRAAARTETTA</sequence>
<name>M0M5W9_9EURY</name>
<dbReference type="eggNOG" id="arCOG04706">
    <property type="taxonomic scope" value="Archaea"/>
</dbReference>
<keyword evidence="3" id="KW-1185">Reference proteome</keyword>
<evidence type="ECO:0008006" key="4">
    <source>
        <dbReference type="Google" id="ProtNLM"/>
    </source>
</evidence>
<accession>M0M5W9</accession>
<gene>
    <name evidence="2" type="ORF">C447_03376</name>
</gene>
<evidence type="ECO:0000313" key="2">
    <source>
        <dbReference type="EMBL" id="EMA40803.1"/>
    </source>
</evidence>
<evidence type="ECO:0000256" key="1">
    <source>
        <dbReference type="SAM" id="Phobius"/>
    </source>
</evidence>
<proteinExistence type="predicted"/>
<feature type="transmembrane region" description="Helical" evidence="1">
    <location>
        <begin position="248"/>
        <end position="269"/>
    </location>
</feature>
<dbReference type="Pfam" id="PF24400">
    <property type="entry name" value="DUF7544"/>
    <property type="match status" value="1"/>
</dbReference>
<feature type="transmembrane region" description="Helical" evidence="1">
    <location>
        <begin position="219"/>
        <end position="242"/>
    </location>
</feature>
<dbReference type="EMBL" id="AOMB01000009">
    <property type="protein sequence ID" value="EMA40803.1"/>
    <property type="molecule type" value="Genomic_DNA"/>
</dbReference>
<feature type="transmembrane region" description="Helical" evidence="1">
    <location>
        <begin position="170"/>
        <end position="198"/>
    </location>
</feature>
<dbReference type="AlphaFoldDB" id="M0M5W9"/>
<keyword evidence="1" id="KW-1133">Transmembrane helix</keyword>
<keyword evidence="1" id="KW-0812">Transmembrane</keyword>
<dbReference type="OrthoDB" id="137652at2157"/>
<comment type="caution">
    <text evidence="2">The sequence shown here is derived from an EMBL/GenBank/DDBJ whole genome shotgun (WGS) entry which is preliminary data.</text>
</comment>
<feature type="transmembrane region" description="Helical" evidence="1">
    <location>
        <begin position="28"/>
        <end position="46"/>
    </location>
</feature>
<dbReference type="PATRIC" id="fig|1132509.6.peg.793"/>